<feature type="compositionally biased region" description="Pro residues" evidence="9">
    <location>
        <begin position="323"/>
        <end position="333"/>
    </location>
</feature>
<protein>
    <recommendedName>
        <fullName evidence="10">MPN domain-containing protein</fullName>
    </recommendedName>
</protein>
<keyword evidence="8" id="KW-0482">Metalloprotease</keyword>
<dbReference type="Pfam" id="PF08969">
    <property type="entry name" value="USP8_dimer"/>
    <property type="match status" value="1"/>
</dbReference>
<dbReference type="AlphaFoldDB" id="A0A423VBD4"/>
<comment type="cofactor">
    <cofactor evidence="1">
        <name>Zn(2+)</name>
        <dbReference type="ChEBI" id="CHEBI:29105"/>
    </cofactor>
</comment>
<evidence type="ECO:0000256" key="7">
    <source>
        <dbReference type="ARBA" id="ARBA00022833"/>
    </source>
</evidence>
<feature type="compositionally biased region" description="Basic and acidic residues" evidence="9">
    <location>
        <begin position="210"/>
        <end position="238"/>
    </location>
</feature>
<dbReference type="GO" id="GO:0046872">
    <property type="term" value="F:metal ion binding"/>
    <property type="evidence" value="ECO:0007669"/>
    <property type="project" value="UniProtKB-KW"/>
</dbReference>
<keyword evidence="12" id="KW-1185">Reference proteome</keyword>
<feature type="compositionally biased region" description="Low complexity" evidence="9">
    <location>
        <begin position="245"/>
        <end position="259"/>
    </location>
</feature>
<feature type="region of interest" description="Disordered" evidence="9">
    <location>
        <begin position="287"/>
        <end position="344"/>
    </location>
</feature>
<dbReference type="Gene3D" id="3.40.140.10">
    <property type="entry name" value="Cytidine Deaminase, domain 2"/>
    <property type="match status" value="1"/>
</dbReference>
<dbReference type="PANTHER" id="PTHR12947:SF13">
    <property type="entry name" value="FI19924P1"/>
    <property type="match status" value="1"/>
</dbReference>
<dbReference type="InterPro" id="IPR015063">
    <property type="entry name" value="USP8_dimer"/>
</dbReference>
<evidence type="ECO:0000256" key="6">
    <source>
        <dbReference type="ARBA" id="ARBA00022801"/>
    </source>
</evidence>
<dbReference type="OrthoDB" id="3640at2759"/>
<proteinExistence type="inferred from homology"/>
<keyword evidence="6" id="KW-0378">Hydrolase</keyword>
<dbReference type="FunFam" id="3.40.140.10:FF:000033">
    <property type="entry name" value="AMSH-like protease sst2"/>
    <property type="match status" value="1"/>
</dbReference>
<dbReference type="Pfam" id="PF01398">
    <property type="entry name" value="JAB"/>
    <property type="match status" value="1"/>
</dbReference>
<accession>A0A423VBD4</accession>
<evidence type="ECO:0000259" key="10">
    <source>
        <dbReference type="PROSITE" id="PS50249"/>
    </source>
</evidence>
<keyword evidence="5" id="KW-0833">Ubl conjugation pathway</keyword>
<gene>
    <name evidence="11" type="ORF">VSDG_09265</name>
</gene>
<dbReference type="GO" id="GO:0005768">
    <property type="term" value="C:endosome"/>
    <property type="evidence" value="ECO:0007669"/>
    <property type="project" value="TreeGrafter"/>
</dbReference>
<dbReference type="STRING" id="252740.A0A423VBD4"/>
<evidence type="ECO:0000256" key="8">
    <source>
        <dbReference type="ARBA" id="ARBA00023049"/>
    </source>
</evidence>
<evidence type="ECO:0000256" key="3">
    <source>
        <dbReference type="ARBA" id="ARBA00022670"/>
    </source>
</evidence>
<reference evidence="11 12" key="1">
    <citation type="submission" date="2015-09" db="EMBL/GenBank/DDBJ databases">
        <title>Host preference determinants of Valsa canker pathogens revealed by comparative genomics.</title>
        <authorList>
            <person name="Yin Z."/>
            <person name="Huang L."/>
        </authorList>
    </citation>
    <scope>NUCLEOTIDE SEQUENCE [LARGE SCALE GENOMIC DNA]</scope>
    <source>
        <strain evidence="11 12">YSFL</strain>
    </source>
</reference>
<evidence type="ECO:0000256" key="2">
    <source>
        <dbReference type="ARBA" id="ARBA00010981"/>
    </source>
</evidence>
<keyword evidence="3" id="KW-0645">Protease</keyword>
<sequence length="548" mass="62176">MDTSWTLPDRPMSITEISKEADKFQFNASIALKAWLRACDTLLLQGNAYIREGNLTQAYLILFRYSTLVLQYLPKHPDSKTPEGKKALKPLKARCIKVLETLDKLKPQISAAYDEWVKIHASRRDPSTELEGEKSPYEKLAAKDPALSWNPKVRAKLLDAGENQDLAVNLAKQEIRRRDDARRAIRQAGISEEEELERRSAGLWDDWDADGPRLESHARDETDDIRRNMDAARRRLDETEQAGRPPSSESHPSRPSNYSFYDRPPSYQYPSILKPSGHQYESSIAETYDIRPIRPPSRPAKEPLFNPEYRTESAPPRPSKEPAYPPYNMPPPTGLSQAPELPPKQADRKERLTFRPAAYLENGTPIRPIFLPAKLREEFLRVAAPNTRKGLEMCGILCGTSVNNALFVSCLVIPQQTCTSDTCETDNEESVIEFCMKEDLMVFGWIHTHPTQTCFMSSRDLHTQSGYQVMMPESIAIVCAPRSDPSYGVFRLTNPPGMDHILGCTQSTTFHQHSIDNLYTDANHPPGHVYHSSSLDFSIEDLRSSHRK</sequence>
<dbReference type="SMART" id="SM00232">
    <property type="entry name" value="JAB_MPN"/>
    <property type="match status" value="1"/>
</dbReference>
<name>A0A423VBD4_CYTCH</name>
<organism evidence="11 12">
    <name type="scientific">Cytospora chrysosperma</name>
    <name type="common">Cytospora canker fungus</name>
    <name type="synonym">Sphaeria chrysosperma</name>
    <dbReference type="NCBI Taxonomy" id="252740"/>
    <lineage>
        <taxon>Eukaryota</taxon>
        <taxon>Fungi</taxon>
        <taxon>Dikarya</taxon>
        <taxon>Ascomycota</taxon>
        <taxon>Pezizomycotina</taxon>
        <taxon>Sordariomycetes</taxon>
        <taxon>Sordariomycetidae</taxon>
        <taxon>Diaporthales</taxon>
        <taxon>Cytosporaceae</taxon>
        <taxon>Cytospora</taxon>
    </lineage>
</organism>
<comment type="similarity">
    <text evidence="2">Belongs to the peptidase M67C family.</text>
</comment>
<dbReference type="Proteomes" id="UP000284375">
    <property type="component" value="Unassembled WGS sequence"/>
</dbReference>
<dbReference type="CDD" id="cd08066">
    <property type="entry name" value="MPN_AMSH_like"/>
    <property type="match status" value="1"/>
</dbReference>
<dbReference type="Gene3D" id="1.20.58.80">
    <property type="entry name" value="Phosphotransferase system, lactose/cellobiose-type IIA subunit"/>
    <property type="match status" value="1"/>
</dbReference>
<dbReference type="GO" id="GO:0140492">
    <property type="term" value="F:metal-dependent deubiquitinase activity"/>
    <property type="evidence" value="ECO:0007669"/>
    <property type="project" value="InterPro"/>
</dbReference>
<keyword evidence="7" id="KW-0862">Zinc</keyword>
<feature type="domain" description="MPN" evidence="10">
    <location>
        <begin position="369"/>
        <end position="496"/>
    </location>
</feature>
<comment type="caution">
    <text evidence="11">The sequence shown here is derived from an EMBL/GenBank/DDBJ whole genome shotgun (WGS) entry which is preliminary data.</text>
</comment>
<dbReference type="InterPro" id="IPR000555">
    <property type="entry name" value="JAMM/MPN+_dom"/>
</dbReference>
<evidence type="ECO:0000313" key="11">
    <source>
        <dbReference type="EMBL" id="ROV88194.1"/>
    </source>
</evidence>
<dbReference type="PANTHER" id="PTHR12947">
    <property type="entry name" value="AMSH-LIKE PROTEASE"/>
    <property type="match status" value="1"/>
</dbReference>
<dbReference type="GO" id="GO:0061578">
    <property type="term" value="F:K63-linked deubiquitinase activity"/>
    <property type="evidence" value="ECO:0007669"/>
    <property type="project" value="InterPro"/>
</dbReference>
<dbReference type="GO" id="GO:0016020">
    <property type="term" value="C:membrane"/>
    <property type="evidence" value="ECO:0007669"/>
    <property type="project" value="TreeGrafter"/>
</dbReference>
<dbReference type="SUPFAM" id="SSF102712">
    <property type="entry name" value="JAB1/MPN domain"/>
    <property type="match status" value="1"/>
</dbReference>
<dbReference type="InterPro" id="IPR037518">
    <property type="entry name" value="MPN"/>
</dbReference>
<evidence type="ECO:0000256" key="4">
    <source>
        <dbReference type="ARBA" id="ARBA00022723"/>
    </source>
</evidence>
<dbReference type="EMBL" id="LJZO01000070">
    <property type="protein sequence ID" value="ROV88194.1"/>
    <property type="molecule type" value="Genomic_DNA"/>
</dbReference>
<feature type="region of interest" description="Disordered" evidence="9">
    <location>
        <begin position="204"/>
        <end position="275"/>
    </location>
</feature>
<evidence type="ECO:0000313" key="12">
    <source>
        <dbReference type="Proteomes" id="UP000284375"/>
    </source>
</evidence>
<dbReference type="PROSITE" id="PS50249">
    <property type="entry name" value="MPN"/>
    <property type="match status" value="1"/>
</dbReference>
<dbReference type="InterPro" id="IPR044098">
    <property type="entry name" value="STAMBP/STALP-like_MPN"/>
</dbReference>
<evidence type="ECO:0000256" key="9">
    <source>
        <dbReference type="SAM" id="MobiDB-lite"/>
    </source>
</evidence>
<dbReference type="GO" id="GO:0070536">
    <property type="term" value="P:protein K63-linked deubiquitination"/>
    <property type="evidence" value="ECO:0007669"/>
    <property type="project" value="InterPro"/>
</dbReference>
<dbReference type="GO" id="GO:0006508">
    <property type="term" value="P:proteolysis"/>
    <property type="evidence" value="ECO:0007669"/>
    <property type="project" value="UniProtKB-KW"/>
</dbReference>
<evidence type="ECO:0000256" key="1">
    <source>
        <dbReference type="ARBA" id="ARBA00001947"/>
    </source>
</evidence>
<keyword evidence="4" id="KW-0479">Metal-binding</keyword>
<evidence type="ECO:0000256" key="5">
    <source>
        <dbReference type="ARBA" id="ARBA00022786"/>
    </source>
</evidence>